<accession>A0A2T6APS1</accession>
<proteinExistence type="predicted"/>
<protein>
    <recommendedName>
        <fullName evidence="4">NfeD-like partner-binding protein</fullName>
    </recommendedName>
</protein>
<evidence type="ECO:0000313" key="3">
    <source>
        <dbReference type="Proteomes" id="UP000244224"/>
    </source>
</evidence>
<keyword evidence="1" id="KW-0472">Membrane</keyword>
<feature type="transmembrane region" description="Helical" evidence="1">
    <location>
        <begin position="12"/>
        <end position="37"/>
    </location>
</feature>
<evidence type="ECO:0000256" key="1">
    <source>
        <dbReference type="SAM" id="Phobius"/>
    </source>
</evidence>
<gene>
    <name evidence="2" type="ORF">C8N34_12052</name>
</gene>
<organism evidence="2 3">
    <name type="scientific">Gemmobacter caeni</name>
    <dbReference type="NCBI Taxonomy" id="589035"/>
    <lineage>
        <taxon>Bacteria</taxon>
        <taxon>Pseudomonadati</taxon>
        <taxon>Pseudomonadota</taxon>
        <taxon>Alphaproteobacteria</taxon>
        <taxon>Rhodobacterales</taxon>
        <taxon>Paracoccaceae</taxon>
        <taxon>Gemmobacter</taxon>
    </lineage>
</organism>
<reference evidence="2 3" key="1">
    <citation type="submission" date="2018-04" db="EMBL/GenBank/DDBJ databases">
        <title>Genomic Encyclopedia of Archaeal and Bacterial Type Strains, Phase II (KMG-II): from individual species to whole genera.</title>
        <authorList>
            <person name="Goeker M."/>
        </authorList>
    </citation>
    <scope>NUCLEOTIDE SEQUENCE [LARGE SCALE GENOMIC DNA]</scope>
    <source>
        <strain evidence="2 3">DSM 21823</strain>
    </source>
</reference>
<keyword evidence="1" id="KW-0812">Transmembrane</keyword>
<keyword evidence="3" id="KW-1185">Reference proteome</keyword>
<feature type="transmembrane region" description="Helical" evidence="1">
    <location>
        <begin position="43"/>
        <end position="66"/>
    </location>
</feature>
<evidence type="ECO:0008006" key="4">
    <source>
        <dbReference type="Google" id="ProtNLM"/>
    </source>
</evidence>
<dbReference type="RefSeq" id="WP_108130483.1">
    <property type="nucleotide sequence ID" value="NZ_QBKP01000020.1"/>
</dbReference>
<sequence>MAWWVWVAGGFVLGIVEVLAPGYVFLGFALGALAIGLGLWTGLLALGLPAQIAVFALVSVVAWALLRKVFPQQRGEVKRWTRDIND</sequence>
<dbReference type="OrthoDB" id="7745385at2"/>
<dbReference type="Proteomes" id="UP000244224">
    <property type="component" value="Unassembled WGS sequence"/>
</dbReference>
<keyword evidence="1" id="KW-1133">Transmembrane helix</keyword>
<evidence type="ECO:0000313" key="2">
    <source>
        <dbReference type="EMBL" id="PTX45812.1"/>
    </source>
</evidence>
<name>A0A2T6APS1_9RHOB</name>
<dbReference type="EMBL" id="QBKP01000020">
    <property type="protein sequence ID" value="PTX45812.1"/>
    <property type="molecule type" value="Genomic_DNA"/>
</dbReference>
<comment type="caution">
    <text evidence="2">The sequence shown here is derived from an EMBL/GenBank/DDBJ whole genome shotgun (WGS) entry which is preliminary data.</text>
</comment>
<dbReference type="AlphaFoldDB" id="A0A2T6APS1"/>